<keyword evidence="2" id="KW-1185">Reference proteome</keyword>
<name>A0A397JLT2_9GLOM</name>
<sequence>MRKEFILVEDGAPEETKLRDYVLLYKAVKYEHTYDPGNNFVVVKNKRKDNIAGVFDYTELYVYLKMHHPNLL</sequence>
<gene>
    <name evidence="1" type="ORF">Glove_16g154</name>
</gene>
<dbReference type="Proteomes" id="UP000266861">
    <property type="component" value="Unassembled WGS sequence"/>
</dbReference>
<evidence type="ECO:0000313" key="1">
    <source>
        <dbReference type="EMBL" id="RHZ89319.1"/>
    </source>
</evidence>
<dbReference type="OrthoDB" id="2381596at2759"/>
<reference evidence="1 2" key="1">
    <citation type="submission" date="2018-08" db="EMBL/GenBank/DDBJ databases">
        <title>Genome and evolution of the arbuscular mycorrhizal fungus Diversispora epigaea (formerly Glomus versiforme) and its bacterial endosymbionts.</title>
        <authorList>
            <person name="Sun X."/>
            <person name="Fei Z."/>
            <person name="Harrison M."/>
        </authorList>
    </citation>
    <scope>NUCLEOTIDE SEQUENCE [LARGE SCALE GENOMIC DNA]</scope>
    <source>
        <strain evidence="1 2">IT104</strain>
    </source>
</reference>
<evidence type="ECO:0000313" key="2">
    <source>
        <dbReference type="Proteomes" id="UP000266861"/>
    </source>
</evidence>
<dbReference type="EMBL" id="PQFF01000014">
    <property type="protein sequence ID" value="RHZ89319.1"/>
    <property type="molecule type" value="Genomic_DNA"/>
</dbReference>
<protein>
    <submittedName>
        <fullName evidence="1">Uncharacterized protein</fullName>
    </submittedName>
</protein>
<organism evidence="1 2">
    <name type="scientific">Diversispora epigaea</name>
    <dbReference type="NCBI Taxonomy" id="1348612"/>
    <lineage>
        <taxon>Eukaryota</taxon>
        <taxon>Fungi</taxon>
        <taxon>Fungi incertae sedis</taxon>
        <taxon>Mucoromycota</taxon>
        <taxon>Glomeromycotina</taxon>
        <taxon>Glomeromycetes</taxon>
        <taxon>Diversisporales</taxon>
        <taxon>Diversisporaceae</taxon>
        <taxon>Diversispora</taxon>
    </lineage>
</organism>
<dbReference type="AlphaFoldDB" id="A0A397JLT2"/>
<proteinExistence type="predicted"/>
<accession>A0A397JLT2</accession>
<comment type="caution">
    <text evidence="1">The sequence shown here is derived from an EMBL/GenBank/DDBJ whole genome shotgun (WGS) entry which is preliminary data.</text>
</comment>